<accession>A0ABQ4QWP7</accession>
<feature type="region of interest" description="Disordered" evidence="1">
    <location>
        <begin position="30"/>
        <end position="70"/>
    </location>
</feature>
<dbReference type="Pfam" id="PF12836">
    <property type="entry name" value="HHH_3"/>
    <property type="match status" value="1"/>
</dbReference>
<proteinExistence type="predicted"/>
<evidence type="ECO:0000313" key="3">
    <source>
        <dbReference type="EMBL" id="GJD49165.1"/>
    </source>
</evidence>
<feature type="compositionally biased region" description="Pro residues" evidence="1">
    <location>
        <begin position="41"/>
        <end position="61"/>
    </location>
</feature>
<dbReference type="Gene3D" id="1.10.150.320">
    <property type="entry name" value="Photosystem II 12 kDa extrinsic protein"/>
    <property type="match status" value="1"/>
</dbReference>
<dbReference type="RefSeq" id="WP_128564782.1">
    <property type="nucleotide sequence ID" value="NZ_BPQH01000005.1"/>
</dbReference>
<feature type="signal peptide" evidence="2">
    <location>
        <begin position="1"/>
        <end position="28"/>
    </location>
</feature>
<name>A0ABQ4QWP7_9HYPH</name>
<evidence type="ECO:0008006" key="5">
    <source>
        <dbReference type="Google" id="ProtNLM"/>
    </source>
</evidence>
<reference evidence="3" key="2">
    <citation type="submission" date="2021-08" db="EMBL/GenBank/DDBJ databases">
        <authorList>
            <person name="Tani A."/>
            <person name="Ola A."/>
            <person name="Ogura Y."/>
            <person name="Katsura K."/>
            <person name="Hayashi T."/>
        </authorList>
    </citation>
    <scope>NUCLEOTIDE SEQUENCE</scope>
    <source>
        <strain evidence="3">KCTC 52305</strain>
    </source>
</reference>
<dbReference type="Proteomes" id="UP001055167">
    <property type="component" value="Unassembled WGS sequence"/>
</dbReference>
<feature type="compositionally biased region" description="Low complexity" evidence="1">
    <location>
        <begin position="30"/>
        <end position="40"/>
    </location>
</feature>
<organism evidence="3 4">
    <name type="scientific">Methylobacterium crusticola</name>
    <dbReference type="NCBI Taxonomy" id="1697972"/>
    <lineage>
        <taxon>Bacteria</taxon>
        <taxon>Pseudomonadati</taxon>
        <taxon>Pseudomonadota</taxon>
        <taxon>Alphaproteobacteria</taxon>
        <taxon>Hyphomicrobiales</taxon>
        <taxon>Methylobacteriaceae</taxon>
        <taxon>Methylobacterium</taxon>
    </lineage>
</organism>
<evidence type="ECO:0000313" key="4">
    <source>
        <dbReference type="Proteomes" id="UP001055167"/>
    </source>
</evidence>
<feature type="chain" id="PRO_5046850209" description="Helix-hairpin-helix domain-containing protein" evidence="2">
    <location>
        <begin position="29"/>
        <end position="133"/>
    </location>
</feature>
<keyword evidence="4" id="KW-1185">Reference proteome</keyword>
<protein>
    <recommendedName>
        <fullName evidence="5">Helix-hairpin-helix domain-containing protein</fullName>
    </recommendedName>
</protein>
<evidence type="ECO:0000256" key="1">
    <source>
        <dbReference type="SAM" id="MobiDB-lite"/>
    </source>
</evidence>
<evidence type="ECO:0000256" key="2">
    <source>
        <dbReference type="SAM" id="SignalP"/>
    </source>
</evidence>
<reference evidence="3" key="1">
    <citation type="journal article" date="2021" name="Front. Microbiol.">
        <title>Comprehensive Comparative Genomics and Phenotyping of Methylobacterium Species.</title>
        <authorList>
            <person name="Alessa O."/>
            <person name="Ogura Y."/>
            <person name="Fujitani Y."/>
            <person name="Takami H."/>
            <person name="Hayashi T."/>
            <person name="Sahin N."/>
            <person name="Tani A."/>
        </authorList>
    </citation>
    <scope>NUCLEOTIDE SEQUENCE</scope>
    <source>
        <strain evidence="3">KCTC 52305</strain>
    </source>
</reference>
<sequence length="133" mass="13354">MSEIRPFARIGRALALAALLGAAAPALAQAPATAPAAPATRPAPAPAPAATPGPKAAPAPAAPKDTAAKPALIDLNSATKAELDTLPGIGAARADAIIKGRPYRGKDELLSKKIVPSNVYEGIKDKVIARQKT</sequence>
<dbReference type="EMBL" id="BPQH01000005">
    <property type="protein sequence ID" value="GJD49165.1"/>
    <property type="molecule type" value="Genomic_DNA"/>
</dbReference>
<gene>
    <name evidence="3" type="ORF">OPKNFCMD_1895</name>
</gene>
<dbReference type="SUPFAM" id="SSF81585">
    <property type="entry name" value="PsbU/PolX domain-like"/>
    <property type="match status" value="1"/>
</dbReference>
<comment type="caution">
    <text evidence="3">The sequence shown here is derived from an EMBL/GenBank/DDBJ whole genome shotgun (WGS) entry which is preliminary data.</text>
</comment>
<keyword evidence="2" id="KW-0732">Signal</keyword>